<sequence length="189" mass="21024">MLHQKKNRLLLGVFSSLSLIMFWGLFRSIIPVFPEHSSSMIVGVLAYLALIFIVLTSEWKNQGVSTTAGMAGVLLIAIHLVFEMNMIAAIRFPALTNPFGYAALAAFLIALIMKGLSMIDQWQTIRQYVHGVMTIGAGFVYWHVASIGIVTTTWTFFIPFTALLIWTLVHFGVVIIFQKKTAALQQTDS</sequence>
<organism evidence="2 3">
    <name type="scientific">Alkalibacterium olivapovliticus</name>
    <dbReference type="NCBI Taxonomy" id="99907"/>
    <lineage>
        <taxon>Bacteria</taxon>
        <taxon>Bacillati</taxon>
        <taxon>Bacillota</taxon>
        <taxon>Bacilli</taxon>
        <taxon>Lactobacillales</taxon>
        <taxon>Carnobacteriaceae</taxon>
        <taxon>Alkalibacterium</taxon>
    </lineage>
</organism>
<proteinExistence type="predicted"/>
<dbReference type="RefSeq" id="WP_106192476.1">
    <property type="nucleotide sequence ID" value="NZ_PVTO01000008.1"/>
</dbReference>
<evidence type="ECO:0000256" key="1">
    <source>
        <dbReference type="SAM" id="Phobius"/>
    </source>
</evidence>
<feature type="transmembrane region" description="Helical" evidence="1">
    <location>
        <begin position="128"/>
        <end position="150"/>
    </location>
</feature>
<dbReference type="EMBL" id="PVTO01000008">
    <property type="protein sequence ID" value="PRY82810.1"/>
    <property type="molecule type" value="Genomic_DNA"/>
</dbReference>
<gene>
    <name evidence="2" type="ORF">CLV38_10818</name>
</gene>
<name>A0A2T0W7Z5_9LACT</name>
<feature type="transmembrane region" description="Helical" evidence="1">
    <location>
        <begin position="68"/>
        <end position="92"/>
    </location>
</feature>
<keyword evidence="1" id="KW-0472">Membrane</keyword>
<keyword evidence="1" id="KW-1133">Transmembrane helix</keyword>
<comment type="caution">
    <text evidence="2">The sequence shown here is derived from an EMBL/GenBank/DDBJ whole genome shotgun (WGS) entry which is preliminary data.</text>
</comment>
<dbReference type="AlphaFoldDB" id="A0A2T0W7Z5"/>
<keyword evidence="1" id="KW-0812">Transmembrane</keyword>
<feature type="transmembrane region" description="Helical" evidence="1">
    <location>
        <begin position="36"/>
        <end position="56"/>
    </location>
</feature>
<protein>
    <recommendedName>
        <fullName evidence="4">DMSO/TMAO reductase YedYZ heme-binding membrane subunit</fullName>
    </recommendedName>
</protein>
<feature type="transmembrane region" description="Helical" evidence="1">
    <location>
        <begin position="9"/>
        <end position="30"/>
    </location>
</feature>
<evidence type="ECO:0008006" key="4">
    <source>
        <dbReference type="Google" id="ProtNLM"/>
    </source>
</evidence>
<evidence type="ECO:0000313" key="2">
    <source>
        <dbReference type="EMBL" id="PRY82810.1"/>
    </source>
</evidence>
<accession>A0A2T0W7Z5</accession>
<keyword evidence="3" id="KW-1185">Reference proteome</keyword>
<dbReference type="OrthoDB" id="2165672at2"/>
<feature type="transmembrane region" description="Helical" evidence="1">
    <location>
        <begin position="156"/>
        <end position="177"/>
    </location>
</feature>
<reference evidence="2 3" key="1">
    <citation type="submission" date="2018-03" db="EMBL/GenBank/DDBJ databases">
        <title>Genomic Encyclopedia of Archaeal and Bacterial Type Strains, Phase II (KMG-II): from individual species to whole genera.</title>
        <authorList>
            <person name="Goeker M."/>
        </authorList>
    </citation>
    <scope>NUCLEOTIDE SEQUENCE [LARGE SCALE GENOMIC DNA]</scope>
    <source>
        <strain evidence="2 3">DSM 13175</strain>
    </source>
</reference>
<feature type="transmembrane region" description="Helical" evidence="1">
    <location>
        <begin position="98"/>
        <end position="116"/>
    </location>
</feature>
<evidence type="ECO:0000313" key="3">
    <source>
        <dbReference type="Proteomes" id="UP000238205"/>
    </source>
</evidence>
<dbReference type="Proteomes" id="UP000238205">
    <property type="component" value="Unassembled WGS sequence"/>
</dbReference>